<evidence type="ECO:0000256" key="1">
    <source>
        <dbReference type="ARBA" id="ARBA00022723"/>
    </source>
</evidence>
<dbReference type="Proteomes" id="UP000785200">
    <property type="component" value="Unassembled WGS sequence"/>
</dbReference>
<dbReference type="SUPFAM" id="SSF57701">
    <property type="entry name" value="Zn2/Cys6 DNA-binding domain"/>
    <property type="match status" value="1"/>
</dbReference>
<dbReference type="Gene3D" id="4.10.240.10">
    <property type="entry name" value="Zn(2)-C6 fungal-type DNA-binding domain"/>
    <property type="match status" value="1"/>
</dbReference>
<gene>
    <name evidence="5" type="ORF">D0Z07_2157</name>
</gene>
<dbReference type="SMART" id="SM00066">
    <property type="entry name" value="GAL4"/>
    <property type="match status" value="1"/>
</dbReference>
<proteinExistence type="predicted"/>
<evidence type="ECO:0000256" key="3">
    <source>
        <dbReference type="SAM" id="MobiDB-lite"/>
    </source>
</evidence>
<organism evidence="5 6">
    <name type="scientific">Hyphodiscus hymeniophilus</name>
    <dbReference type="NCBI Taxonomy" id="353542"/>
    <lineage>
        <taxon>Eukaryota</taxon>
        <taxon>Fungi</taxon>
        <taxon>Dikarya</taxon>
        <taxon>Ascomycota</taxon>
        <taxon>Pezizomycotina</taxon>
        <taxon>Leotiomycetes</taxon>
        <taxon>Helotiales</taxon>
        <taxon>Hyphodiscaceae</taxon>
        <taxon>Hyphodiscus</taxon>
    </lineage>
</organism>
<evidence type="ECO:0000313" key="5">
    <source>
        <dbReference type="EMBL" id="KAG0651387.1"/>
    </source>
</evidence>
<dbReference type="PROSITE" id="PS50048">
    <property type="entry name" value="ZN2_CY6_FUNGAL_2"/>
    <property type="match status" value="1"/>
</dbReference>
<dbReference type="PANTHER" id="PTHR47431">
    <property type="entry name" value="ZN(II)2CYS6 TRANSCRIPTION FACTOR (EUROFUNG)-RELATED"/>
    <property type="match status" value="1"/>
</dbReference>
<keyword evidence="6" id="KW-1185">Reference proteome</keyword>
<dbReference type="InterPro" id="IPR001138">
    <property type="entry name" value="Zn2Cys6_DnaBD"/>
</dbReference>
<feature type="compositionally biased region" description="Polar residues" evidence="3">
    <location>
        <begin position="1"/>
        <end position="13"/>
    </location>
</feature>
<keyword evidence="2" id="KW-0539">Nucleus</keyword>
<feature type="compositionally biased region" description="Low complexity" evidence="3">
    <location>
        <begin position="150"/>
        <end position="167"/>
    </location>
</feature>
<dbReference type="AlphaFoldDB" id="A0A9P7AZN6"/>
<name>A0A9P7AZN6_9HELO</name>
<dbReference type="EMBL" id="VNKQ01000004">
    <property type="protein sequence ID" value="KAG0651387.1"/>
    <property type="molecule type" value="Genomic_DNA"/>
</dbReference>
<feature type="compositionally biased region" description="Basic and acidic residues" evidence="3">
    <location>
        <begin position="101"/>
        <end position="119"/>
    </location>
</feature>
<protein>
    <submittedName>
        <fullName evidence="5">Zinc finger transcription factor 37</fullName>
    </submittedName>
</protein>
<feature type="compositionally biased region" description="Polar residues" evidence="3">
    <location>
        <begin position="29"/>
        <end position="54"/>
    </location>
</feature>
<feature type="region of interest" description="Disordered" evidence="3">
    <location>
        <begin position="98"/>
        <end position="168"/>
    </location>
</feature>
<dbReference type="GO" id="GO:0003677">
    <property type="term" value="F:DNA binding"/>
    <property type="evidence" value="ECO:0007669"/>
    <property type="project" value="InterPro"/>
</dbReference>
<dbReference type="InterPro" id="IPR036864">
    <property type="entry name" value="Zn2-C6_fun-type_DNA-bd_sf"/>
</dbReference>
<dbReference type="Pfam" id="PF00172">
    <property type="entry name" value="Zn_clus"/>
    <property type="match status" value="1"/>
</dbReference>
<comment type="caution">
    <text evidence="5">The sequence shown here is derived from an EMBL/GenBank/DDBJ whole genome shotgun (WGS) entry which is preliminary data.</text>
</comment>
<dbReference type="Pfam" id="PF04082">
    <property type="entry name" value="Fungal_trans"/>
    <property type="match status" value="1"/>
</dbReference>
<dbReference type="OrthoDB" id="2399539at2759"/>
<sequence>MDSLSEGSTSSRPSPHHQGEESISMFVDFSSTRQEPHQTTFQSAAMSQETSDSNPRVGGIRVSLACVPCRSRHVKCGAEMPSCSRCQQDEKPCFYAKSRRGMRDRSSQRNRVSMREKARPSPVSGGHYGLAQNPMTYPVGAFSADSSTRPSSDVSASPASTSSMLSVKSPSPTRLLDLYYSFFHKAHPFVVPRYCLLARLDSDPGSLKYLLPVMNYIGSLYAQDFSTSKFRDIAYNQLEVPGMPPNGFTVQALLLAAIVMQAEDEIERARMVLDRAIYMALEIRMNSRTFANMERDPVLAESWRRTYWGLYAIDAMFAGSRRAPSFILYTIEANVELPCEEADYDGIIPRPRTLSDYEARDFEDEEPVFSSFAYLIDLIRISGTILGIERLDGEDLEAAAANADARLVNWKLHLPREKQGVIDRNEEADEILFQAHNLLQILFIFIHRPLSRLYHSPIEKISRCAPPPIPHEPTGNEDRTYWLHTKKALEAAETAISLYALPIPILQHTPIGICGIALSVLANISACSYVLSGAEWYRTRERIRLGLGGLKKFGEVWAIGRRTERETKKIARSVFQLPRPGMEMSGSFDFEMLGDESLTGFEDFSGMGYLNLLDVGLQGQTMNLRL</sequence>
<dbReference type="InterPro" id="IPR007219">
    <property type="entry name" value="XnlR_reg_dom"/>
</dbReference>
<accession>A0A9P7AZN6</accession>
<dbReference type="GO" id="GO:0008270">
    <property type="term" value="F:zinc ion binding"/>
    <property type="evidence" value="ECO:0007669"/>
    <property type="project" value="InterPro"/>
</dbReference>
<dbReference type="GO" id="GO:0000981">
    <property type="term" value="F:DNA-binding transcription factor activity, RNA polymerase II-specific"/>
    <property type="evidence" value="ECO:0007669"/>
    <property type="project" value="InterPro"/>
</dbReference>
<evidence type="ECO:0000256" key="2">
    <source>
        <dbReference type="ARBA" id="ARBA00023242"/>
    </source>
</evidence>
<dbReference type="GO" id="GO:0006351">
    <property type="term" value="P:DNA-templated transcription"/>
    <property type="evidence" value="ECO:0007669"/>
    <property type="project" value="InterPro"/>
</dbReference>
<dbReference type="PANTHER" id="PTHR47431:SF4">
    <property type="entry name" value="ZN(II)2CYS6 TRANSCRIPTION FACTOR (EUROFUNG)"/>
    <property type="match status" value="1"/>
</dbReference>
<dbReference type="CDD" id="cd00067">
    <property type="entry name" value="GAL4"/>
    <property type="match status" value="1"/>
</dbReference>
<evidence type="ECO:0000313" key="6">
    <source>
        <dbReference type="Proteomes" id="UP000785200"/>
    </source>
</evidence>
<feature type="region of interest" description="Disordered" evidence="3">
    <location>
        <begin position="1"/>
        <end position="56"/>
    </location>
</feature>
<keyword evidence="1" id="KW-0479">Metal-binding</keyword>
<reference evidence="5" key="1">
    <citation type="submission" date="2019-07" db="EMBL/GenBank/DDBJ databases">
        <title>Hyphodiscus hymeniophilus genome sequencing and assembly.</title>
        <authorList>
            <person name="Kramer G."/>
            <person name="Nodwell J."/>
        </authorList>
    </citation>
    <scope>NUCLEOTIDE SEQUENCE</scope>
    <source>
        <strain evidence="5">ATCC 34498</strain>
    </source>
</reference>
<dbReference type="PROSITE" id="PS00463">
    <property type="entry name" value="ZN2_CY6_FUNGAL_1"/>
    <property type="match status" value="1"/>
</dbReference>
<dbReference type="CDD" id="cd12148">
    <property type="entry name" value="fungal_TF_MHR"/>
    <property type="match status" value="1"/>
</dbReference>
<evidence type="ECO:0000259" key="4">
    <source>
        <dbReference type="PROSITE" id="PS50048"/>
    </source>
</evidence>
<feature type="domain" description="Zn(2)-C6 fungal-type" evidence="4">
    <location>
        <begin position="65"/>
        <end position="95"/>
    </location>
</feature>